<evidence type="ECO:0000313" key="18">
    <source>
        <dbReference type="Proteomes" id="UP001146469"/>
    </source>
</evidence>
<evidence type="ECO:0000256" key="14">
    <source>
        <dbReference type="SAM" id="MobiDB-lite"/>
    </source>
</evidence>
<dbReference type="AlphaFoldDB" id="A0A9X3LLA4"/>
<dbReference type="PANTHER" id="PTHR32282">
    <property type="entry name" value="BINDING PROTEIN TRANSPEPTIDASE, PUTATIVE-RELATED"/>
    <property type="match status" value="1"/>
</dbReference>
<dbReference type="InterPro" id="IPR036950">
    <property type="entry name" value="PBP_transglycosylase"/>
</dbReference>
<dbReference type="GO" id="GO:0008955">
    <property type="term" value="F:peptidoglycan glycosyltransferase activity"/>
    <property type="evidence" value="ECO:0007669"/>
    <property type="project" value="UniProtKB-EC"/>
</dbReference>
<evidence type="ECO:0000256" key="4">
    <source>
        <dbReference type="ARBA" id="ARBA00022670"/>
    </source>
</evidence>
<dbReference type="InterPro" id="IPR001264">
    <property type="entry name" value="Glyco_trans_51"/>
</dbReference>
<feature type="compositionally biased region" description="Low complexity" evidence="14">
    <location>
        <begin position="714"/>
        <end position="728"/>
    </location>
</feature>
<accession>A0A9X3LLA4</accession>
<dbReference type="Gene3D" id="3.40.710.10">
    <property type="entry name" value="DD-peptidase/beta-lactamase superfamily"/>
    <property type="match status" value="1"/>
</dbReference>
<evidence type="ECO:0000256" key="13">
    <source>
        <dbReference type="ARBA" id="ARBA00049902"/>
    </source>
</evidence>
<dbReference type="InterPro" id="IPR001460">
    <property type="entry name" value="PCN-bd_Tpept"/>
</dbReference>
<dbReference type="Pfam" id="PF00905">
    <property type="entry name" value="Transpeptidase"/>
    <property type="match status" value="1"/>
</dbReference>
<comment type="similarity">
    <text evidence="2">In the N-terminal section; belongs to the glycosyltransferase 51 family.</text>
</comment>
<comment type="catalytic activity">
    <reaction evidence="12">
        <text>Preferential cleavage: (Ac)2-L-Lys-D-Ala-|-D-Ala. Also transpeptidation of peptidyl-alanyl moieties that are N-acyl substituents of D-alanine.</text>
        <dbReference type="EC" id="3.4.16.4"/>
    </reaction>
</comment>
<gene>
    <name evidence="17" type="ORF">L8V00_00235</name>
</gene>
<keyword evidence="18" id="KW-1185">Reference proteome</keyword>
<evidence type="ECO:0000256" key="12">
    <source>
        <dbReference type="ARBA" id="ARBA00034000"/>
    </source>
</evidence>
<comment type="catalytic activity">
    <reaction evidence="13">
        <text>[GlcNAc-(1-&gt;4)-Mur2Ac(oyl-L-Ala-gamma-D-Glu-L-Lys-D-Ala-D-Ala)](n)-di-trans,octa-cis-undecaprenyl diphosphate + beta-D-GlcNAc-(1-&gt;4)-Mur2Ac(oyl-L-Ala-gamma-D-Glu-L-Lys-D-Ala-D-Ala)-di-trans,octa-cis-undecaprenyl diphosphate = [GlcNAc-(1-&gt;4)-Mur2Ac(oyl-L-Ala-gamma-D-Glu-L-Lys-D-Ala-D-Ala)](n+1)-di-trans,octa-cis-undecaprenyl diphosphate + di-trans,octa-cis-undecaprenyl diphosphate + H(+)</text>
        <dbReference type="Rhea" id="RHEA:23708"/>
        <dbReference type="Rhea" id="RHEA-COMP:9602"/>
        <dbReference type="Rhea" id="RHEA-COMP:9603"/>
        <dbReference type="ChEBI" id="CHEBI:15378"/>
        <dbReference type="ChEBI" id="CHEBI:58405"/>
        <dbReference type="ChEBI" id="CHEBI:60033"/>
        <dbReference type="ChEBI" id="CHEBI:78435"/>
        <dbReference type="EC" id="2.4.99.28"/>
    </reaction>
</comment>
<dbReference type="GO" id="GO:0008658">
    <property type="term" value="F:penicillin binding"/>
    <property type="evidence" value="ECO:0007669"/>
    <property type="project" value="InterPro"/>
</dbReference>
<evidence type="ECO:0000259" key="16">
    <source>
        <dbReference type="Pfam" id="PF00912"/>
    </source>
</evidence>
<dbReference type="GO" id="GO:0071555">
    <property type="term" value="P:cell wall organization"/>
    <property type="evidence" value="ECO:0007669"/>
    <property type="project" value="UniProtKB-KW"/>
</dbReference>
<keyword evidence="10" id="KW-0511">Multifunctional enzyme</keyword>
<dbReference type="GO" id="GO:0008360">
    <property type="term" value="P:regulation of cell shape"/>
    <property type="evidence" value="ECO:0007669"/>
    <property type="project" value="UniProtKB-KW"/>
</dbReference>
<evidence type="ECO:0000256" key="7">
    <source>
        <dbReference type="ARBA" id="ARBA00022801"/>
    </source>
</evidence>
<dbReference type="GO" id="GO:0030288">
    <property type="term" value="C:outer membrane-bounded periplasmic space"/>
    <property type="evidence" value="ECO:0007669"/>
    <property type="project" value="TreeGrafter"/>
</dbReference>
<dbReference type="Gene3D" id="1.10.3810.10">
    <property type="entry name" value="Biosynthetic peptidoglycan transglycosylase-like"/>
    <property type="match status" value="1"/>
</dbReference>
<dbReference type="GO" id="GO:0009002">
    <property type="term" value="F:serine-type D-Ala-D-Ala carboxypeptidase activity"/>
    <property type="evidence" value="ECO:0007669"/>
    <property type="project" value="UniProtKB-EC"/>
</dbReference>
<evidence type="ECO:0000256" key="8">
    <source>
        <dbReference type="ARBA" id="ARBA00022960"/>
    </source>
</evidence>
<feature type="domain" description="Penicillin-binding protein transpeptidase" evidence="15">
    <location>
        <begin position="365"/>
        <end position="614"/>
    </location>
</feature>
<organism evidence="17 18">
    <name type="scientific">Corynebacterium evansiae</name>
    <dbReference type="NCBI Taxonomy" id="2913499"/>
    <lineage>
        <taxon>Bacteria</taxon>
        <taxon>Bacillati</taxon>
        <taxon>Actinomycetota</taxon>
        <taxon>Actinomycetes</taxon>
        <taxon>Mycobacteriales</taxon>
        <taxon>Corynebacteriaceae</taxon>
        <taxon>Corynebacterium</taxon>
    </lineage>
</organism>
<keyword evidence="11" id="KW-0961">Cell wall biogenesis/degradation</keyword>
<dbReference type="SUPFAM" id="SSF53955">
    <property type="entry name" value="Lysozyme-like"/>
    <property type="match status" value="1"/>
</dbReference>
<evidence type="ECO:0000313" key="17">
    <source>
        <dbReference type="EMBL" id="MCZ9288643.1"/>
    </source>
</evidence>
<dbReference type="InterPro" id="IPR023346">
    <property type="entry name" value="Lysozyme-like_dom_sf"/>
</dbReference>
<evidence type="ECO:0000256" key="5">
    <source>
        <dbReference type="ARBA" id="ARBA00022676"/>
    </source>
</evidence>
<dbReference type="SUPFAM" id="SSF56601">
    <property type="entry name" value="beta-lactamase/transpeptidase-like"/>
    <property type="match status" value="1"/>
</dbReference>
<comment type="caution">
    <text evidence="17">The sequence shown here is derived from an EMBL/GenBank/DDBJ whole genome shotgun (WGS) entry which is preliminary data.</text>
</comment>
<dbReference type="Pfam" id="PF00912">
    <property type="entry name" value="Transgly"/>
    <property type="match status" value="1"/>
</dbReference>
<keyword evidence="8" id="KW-0133">Cell shape</keyword>
<evidence type="ECO:0000256" key="3">
    <source>
        <dbReference type="ARBA" id="ARBA00022645"/>
    </source>
</evidence>
<dbReference type="PANTHER" id="PTHR32282:SF33">
    <property type="entry name" value="PEPTIDOGLYCAN GLYCOSYLTRANSFERASE"/>
    <property type="match status" value="1"/>
</dbReference>
<evidence type="ECO:0000256" key="11">
    <source>
        <dbReference type="ARBA" id="ARBA00023316"/>
    </source>
</evidence>
<keyword evidence="3" id="KW-0121">Carboxypeptidase</keyword>
<dbReference type="RefSeq" id="WP_269943894.1">
    <property type="nucleotide sequence ID" value="NZ_JAKMUT010000001.1"/>
</dbReference>
<feature type="domain" description="Glycosyl transferase family 51" evidence="16">
    <location>
        <begin position="71"/>
        <end position="255"/>
    </location>
</feature>
<dbReference type="GO" id="GO:0009252">
    <property type="term" value="P:peptidoglycan biosynthetic process"/>
    <property type="evidence" value="ECO:0007669"/>
    <property type="project" value="UniProtKB-KW"/>
</dbReference>
<keyword evidence="4" id="KW-0645">Protease</keyword>
<dbReference type="FunFam" id="1.10.3810.10:FF:000001">
    <property type="entry name" value="Penicillin-binding protein 1A"/>
    <property type="match status" value="1"/>
</dbReference>
<keyword evidence="7" id="KW-0378">Hydrolase</keyword>
<dbReference type="GO" id="GO:0006508">
    <property type="term" value="P:proteolysis"/>
    <property type="evidence" value="ECO:0007669"/>
    <property type="project" value="UniProtKB-KW"/>
</dbReference>
<keyword evidence="6" id="KW-0808">Transferase</keyword>
<sequence length="751" mass="79063">MVIAVDAPKAFLKLFLAILAGGVLLAAAILPFAGAGGWVVNASTDAMNSNVQDISENNSVPLRSRITDRDGKTIAWVYNQNRTEVPSDKISQAMKDSIVAIEDRRFYQHKGVDIRGTLRAAAANVSSGGVSEGASTINQQYVKNYLWLIEAENEDEAAQAIETSLPRKLREMKMAGDLDEKLTKDEILTRYLNLVSFGNSAFGVQAAAQTYFGVNAADLNDNQAAFLAGIVQSTSALDPYTNPEGAKQRRDAVLQARVNADSLSQAKADELASKPLGVLEEPKVPANGCIGAGGSGFFCDYVMEYLDKKGISKDEVAKGGYTIRTTLDAQAQKHAETAARSKVSPDQEGVSAATNYITPKGGKHQVLAMASSRKYGLSQDERESVLPLPHSLQGHGAGSVFKIFAAAAALEDGMGLNTNLAVPTRAEVEGMGAGGAPGCPPNKYCVENAGSYKPNMTLKEALATSPNTPFIEMAEKLGMERITDIAIKLGLRSYKNEGSFDGENSVEEYVKDNNLGSFVLGPTAVDPLELSNVAASLADHGRWCEPTPVLSVKDRNGEDVEMEKVDCEQAIDKKIADALANGLGSDVQQGTASASARAAGWSGPLSAKTGTTETSFSAAFLGFTSGWAGSSYIFNDGGTAKNLCTAPVRQCGNGNLYGGNEPAQIFFEASKPMIKKYGGGKLPSYDKKYDAGTNPGKWGAPASTGGSGGGAPSGGNSAPAPQAPQGQGELDLPPEIRRGLADLDDFLNQLR</sequence>
<dbReference type="InterPro" id="IPR050396">
    <property type="entry name" value="Glycosyltr_51/Transpeptidase"/>
</dbReference>
<reference evidence="17" key="1">
    <citation type="submission" date="2022-02" db="EMBL/GenBank/DDBJ databases">
        <title>Corynebacterium sp. from urogenital microbiome.</title>
        <authorList>
            <person name="Cappelli E.A."/>
            <person name="Ribeiro T.G."/>
            <person name="Peixe L."/>
        </authorList>
    </citation>
    <scope>NUCLEOTIDE SEQUENCE</scope>
    <source>
        <strain evidence="17">C8Ua_174</strain>
    </source>
</reference>
<evidence type="ECO:0000256" key="1">
    <source>
        <dbReference type="ARBA" id="ARBA00007090"/>
    </source>
</evidence>
<name>A0A9X3LLA4_9CORY</name>
<evidence type="ECO:0000259" key="15">
    <source>
        <dbReference type="Pfam" id="PF00905"/>
    </source>
</evidence>
<evidence type="ECO:0000256" key="2">
    <source>
        <dbReference type="ARBA" id="ARBA00007739"/>
    </source>
</evidence>
<evidence type="ECO:0000256" key="9">
    <source>
        <dbReference type="ARBA" id="ARBA00022984"/>
    </source>
</evidence>
<dbReference type="InterPro" id="IPR012338">
    <property type="entry name" value="Beta-lactam/transpept-like"/>
</dbReference>
<feature type="region of interest" description="Disordered" evidence="14">
    <location>
        <begin position="695"/>
        <end position="751"/>
    </location>
</feature>
<proteinExistence type="inferred from homology"/>
<dbReference type="EMBL" id="JAKMUT010000001">
    <property type="protein sequence ID" value="MCZ9288643.1"/>
    <property type="molecule type" value="Genomic_DNA"/>
</dbReference>
<dbReference type="Proteomes" id="UP001146469">
    <property type="component" value="Unassembled WGS sequence"/>
</dbReference>
<evidence type="ECO:0000256" key="6">
    <source>
        <dbReference type="ARBA" id="ARBA00022679"/>
    </source>
</evidence>
<keyword evidence="9" id="KW-0573">Peptidoglycan synthesis</keyword>
<protein>
    <submittedName>
        <fullName evidence="17">Penicillin-binding protein</fullName>
    </submittedName>
</protein>
<evidence type="ECO:0000256" key="10">
    <source>
        <dbReference type="ARBA" id="ARBA00023268"/>
    </source>
</evidence>
<keyword evidence="5" id="KW-0328">Glycosyltransferase</keyword>
<comment type="similarity">
    <text evidence="1">In the C-terminal section; belongs to the transpeptidase family.</text>
</comment>